<dbReference type="PANTHER" id="PTHR42847">
    <property type="entry name" value="ALKANESULFONATE MONOOXYGENASE"/>
    <property type="match status" value="1"/>
</dbReference>
<sequence>MAEFFLFLPQVRLPVADIVERAQAAEAVGFDGVAFIDHLQAPGAERQPLWEAMTVATWVAARTNRLRIGHLVLCDAFRNPAVLAKQAVTLHEASGGRFELGLGSGSVPRELVRFGVTEERAAARRERLGHTLRALTRYWGADGTDDEVLPPRPTTPIPLVIGGVGPRTLDLVRDYATWWNLPATEIGRLPELAPSTGRARVSIQQMIGFIGSGDAADEVRERSARRFGYLGDGLHCGTAPELIDHFTALTRLGVERFYVWFSDFAPPPTLAEFGESVIGAMAPGE</sequence>
<evidence type="ECO:0000256" key="3">
    <source>
        <dbReference type="ARBA" id="ARBA00023002"/>
    </source>
</evidence>
<organism evidence="6 7">
    <name type="scientific">Nocardia transvalensis</name>
    <dbReference type="NCBI Taxonomy" id="37333"/>
    <lineage>
        <taxon>Bacteria</taxon>
        <taxon>Bacillati</taxon>
        <taxon>Actinomycetota</taxon>
        <taxon>Actinomycetes</taxon>
        <taxon>Mycobacteriales</taxon>
        <taxon>Nocardiaceae</taxon>
        <taxon>Nocardia</taxon>
    </lineage>
</organism>
<dbReference type="SUPFAM" id="SSF51679">
    <property type="entry name" value="Bacterial luciferase-like"/>
    <property type="match status" value="1"/>
</dbReference>
<dbReference type="AlphaFoldDB" id="A0A7W9PFX1"/>
<dbReference type="GO" id="GO:0046306">
    <property type="term" value="P:alkanesulfonate catabolic process"/>
    <property type="evidence" value="ECO:0007669"/>
    <property type="project" value="TreeGrafter"/>
</dbReference>
<evidence type="ECO:0000313" key="7">
    <source>
        <dbReference type="Proteomes" id="UP000540412"/>
    </source>
</evidence>
<dbReference type="Proteomes" id="UP000540412">
    <property type="component" value="Unassembled WGS sequence"/>
</dbReference>
<dbReference type="InterPro" id="IPR036661">
    <property type="entry name" value="Luciferase-like_sf"/>
</dbReference>
<gene>
    <name evidence="6" type="ORF">BJY24_004341</name>
</gene>
<keyword evidence="2" id="KW-0288">FMN</keyword>
<evidence type="ECO:0000259" key="5">
    <source>
        <dbReference type="Pfam" id="PF00296"/>
    </source>
</evidence>
<evidence type="ECO:0000256" key="4">
    <source>
        <dbReference type="ARBA" id="ARBA00023033"/>
    </source>
</evidence>
<accession>A0A7W9PFX1</accession>
<dbReference type="Pfam" id="PF00296">
    <property type="entry name" value="Bac_luciferase"/>
    <property type="match status" value="1"/>
</dbReference>
<evidence type="ECO:0000313" key="6">
    <source>
        <dbReference type="EMBL" id="MBB5915429.1"/>
    </source>
</evidence>
<keyword evidence="1" id="KW-0285">Flavoprotein</keyword>
<name>A0A7W9PFX1_9NOCA</name>
<dbReference type="InterPro" id="IPR011251">
    <property type="entry name" value="Luciferase-like_dom"/>
</dbReference>
<dbReference type="EMBL" id="JACHIT010000002">
    <property type="protein sequence ID" value="MBB5915429.1"/>
    <property type="molecule type" value="Genomic_DNA"/>
</dbReference>
<dbReference type="Gene3D" id="3.20.20.30">
    <property type="entry name" value="Luciferase-like domain"/>
    <property type="match status" value="1"/>
</dbReference>
<keyword evidence="3" id="KW-0560">Oxidoreductase</keyword>
<dbReference type="RefSeq" id="WP_040752619.1">
    <property type="nucleotide sequence ID" value="NZ_JACHIT010000002.1"/>
</dbReference>
<feature type="domain" description="Luciferase-like" evidence="5">
    <location>
        <begin position="14"/>
        <end position="180"/>
    </location>
</feature>
<dbReference type="PANTHER" id="PTHR42847:SF4">
    <property type="entry name" value="ALKANESULFONATE MONOOXYGENASE-RELATED"/>
    <property type="match status" value="1"/>
</dbReference>
<proteinExistence type="predicted"/>
<evidence type="ECO:0000256" key="2">
    <source>
        <dbReference type="ARBA" id="ARBA00022643"/>
    </source>
</evidence>
<dbReference type="GO" id="GO:0008726">
    <property type="term" value="F:alkanesulfonate monooxygenase activity"/>
    <property type="evidence" value="ECO:0007669"/>
    <property type="project" value="TreeGrafter"/>
</dbReference>
<evidence type="ECO:0000256" key="1">
    <source>
        <dbReference type="ARBA" id="ARBA00022630"/>
    </source>
</evidence>
<keyword evidence="7" id="KW-1185">Reference proteome</keyword>
<comment type="caution">
    <text evidence="6">The sequence shown here is derived from an EMBL/GenBank/DDBJ whole genome shotgun (WGS) entry which is preliminary data.</text>
</comment>
<dbReference type="InterPro" id="IPR050172">
    <property type="entry name" value="SsuD_RutA_monooxygenase"/>
</dbReference>
<reference evidence="6 7" key="1">
    <citation type="submission" date="2020-08" db="EMBL/GenBank/DDBJ databases">
        <title>Sequencing the genomes of 1000 actinobacteria strains.</title>
        <authorList>
            <person name="Klenk H.-P."/>
        </authorList>
    </citation>
    <scope>NUCLEOTIDE SEQUENCE [LARGE SCALE GENOMIC DNA]</scope>
    <source>
        <strain evidence="6 7">DSM 43582</strain>
    </source>
</reference>
<keyword evidence="4 6" id="KW-0503">Monooxygenase</keyword>
<protein>
    <submittedName>
        <fullName evidence="6">Alkanesulfonate monooxygenase SsuD/methylene tetrahydromethanopterin reductase-like flavin-dependent oxidoreductase (Luciferase family)</fullName>
    </submittedName>
</protein>